<dbReference type="GO" id="GO:0004222">
    <property type="term" value="F:metalloendopeptidase activity"/>
    <property type="evidence" value="ECO:0007669"/>
    <property type="project" value="InterPro"/>
</dbReference>
<dbReference type="PANTHER" id="PTHR21711">
    <property type="entry name" value="MITOCHONDRIAL INNER MEMBRANE PROTEASE"/>
    <property type="match status" value="1"/>
</dbReference>
<evidence type="ECO:0000256" key="3">
    <source>
        <dbReference type="ARBA" id="ARBA00022723"/>
    </source>
</evidence>
<dbReference type="OrthoDB" id="285308at2759"/>
<comment type="similarity">
    <text evidence="1">Belongs to the peptidase M76 family.</text>
</comment>
<dbReference type="Pfam" id="PF09768">
    <property type="entry name" value="Peptidase_M76"/>
    <property type="match status" value="1"/>
</dbReference>
<keyword evidence="5" id="KW-0482">Metalloprotease</keyword>
<dbReference type="GO" id="GO:0033615">
    <property type="term" value="P:mitochondrial proton-transporting ATP synthase complex assembly"/>
    <property type="evidence" value="ECO:0007669"/>
    <property type="project" value="TreeGrafter"/>
</dbReference>
<name>A0A843VBT8_COLES</name>
<keyword evidence="2" id="KW-0645">Protease</keyword>
<feature type="non-terminal residue" evidence="6">
    <location>
        <position position="423"/>
    </location>
</feature>
<comment type="caution">
    <text evidence="6">The sequence shown here is derived from an EMBL/GenBank/DDBJ whole genome shotgun (WGS) entry which is preliminary data.</text>
</comment>
<keyword evidence="3" id="KW-0479">Metal-binding</keyword>
<evidence type="ECO:0008006" key="8">
    <source>
        <dbReference type="Google" id="ProtNLM"/>
    </source>
</evidence>
<evidence type="ECO:0000313" key="7">
    <source>
        <dbReference type="Proteomes" id="UP000652761"/>
    </source>
</evidence>
<dbReference type="GO" id="GO:0005739">
    <property type="term" value="C:mitochondrion"/>
    <property type="evidence" value="ECO:0007669"/>
    <property type="project" value="GOC"/>
</dbReference>
<organism evidence="6 7">
    <name type="scientific">Colocasia esculenta</name>
    <name type="common">Wild taro</name>
    <name type="synonym">Arum esculentum</name>
    <dbReference type="NCBI Taxonomy" id="4460"/>
    <lineage>
        <taxon>Eukaryota</taxon>
        <taxon>Viridiplantae</taxon>
        <taxon>Streptophyta</taxon>
        <taxon>Embryophyta</taxon>
        <taxon>Tracheophyta</taxon>
        <taxon>Spermatophyta</taxon>
        <taxon>Magnoliopsida</taxon>
        <taxon>Liliopsida</taxon>
        <taxon>Araceae</taxon>
        <taxon>Aroideae</taxon>
        <taxon>Colocasieae</taxon>
        <taxon>Colocasia</taxon>
    </lineage>
</organism>
<protein>
    <recommendedName>
        <fullName evidence="8">Mitochondrial inner membrane protease ATP23</fullName>
    </recommendedName>
</protein>
<accession>A0A843VBT8</accession>
<evidence type="ECO:0000256" key="1">
    <source>
        <dbReference type="ARBA" id="ARBA00009915"/>
    </source>
</evidence>
<proteinExistence type="inferred from homology"/>
<evidence type="ECO:0000256" key="5">
    <source>
        <dbReference type="ARBA" id="ARBA00023049"/>
    </source>
</evidence>
<reference evidence="6" key="1">
    <citation type="submission" date="2017-07" db="EMBL/GenBank/DDBJ databases">
        <title>Taro Niue Genome Assembly and Annotation.</title>
        <authorList>
            <person name="Atibalentja N."/>
            <person name="Keating K."/>
            <person name="Fields C.J."/>
        </authorList>
    </citation>
    <scope>NUCLEOTIDE SEQUENCE</scope>
    <source>
        <strain evidence="6">Niue_2</strain>
        <tissue evidence="6">Leaf</tissue>
    </source>
</reference>
<sequence length="423" mass="47148">RRIAFLSDKGKCLKEAIPDIFPNDHHDYCFQHIMQNFNDQCAEKYAAPFKKSFRKILQRIVYAVTEQEYQDAMIATELNSTDAKKWVLRNDVEHWSHARFSGQSVIKRHLLFFPGALALSPSLPYGGAGAGAPPPGSPTRGDCELTGGQWAAGVRAYIFRVRRLGALSLNLRLWRRSPLCCSGVQAVLGAAAVELYFWVSRSLHDMEDAGGSSSVGGSDASAYGGMTVESCEAMIRKSFKRNRLSSLSLSHPLSLSNSVVSQRAVPMVKFLREKLEEAGCPVRNRFFKAMVCTERVSGGYMTGKGVVVCSNHLTFQDEVNQVIIHELIHAYDDCRAANMNWTNCAHHACSEIRAAHLSGDCHFKRELLRGHTKLRGHEQECVKRRVLMSLANNPYCSGPTAKNAMEAVWDICYKDTKPFDRAP</sequence>
<dbReference type="GO" id="GO:0046872">
    <property type="term" value="F:metal ion binding"/>
    <property type="evidence" value="ECO:0007669"/>
    <property type="project" value="UniProtKB-KW"/>
</dbReference>
<gene>
    <name evidence="6" type="ORF">Taro_023785</name>
</gene>
<evidence type="ECO:0000256" key="4">
    <source>
        <dbReference type="ARBA" id="ARBA00022801"/>
    </source>
</evidence>
<dbReference type="PANTHER" id="PTHR21711:SF0">
    <property type="entry name" value="MITOCHONDRIAL INNER MEMBRANE PROTEASE ATP23 HOMOLOG"/>
    <property type="match status" value="1"/>
</dbReference>
<keyword evidence="7" id="KW-1185">Reference proteome</keyword>
<dbReference type="EMBL" id="NMUH01001312">
    <property type="protein sequence ID" value="MQL91180.1"/>
    <property type="molecule type" value="Genomic_DNA"/>
</dbReference>
<evidence type="ECO:0000313" key="6">
    <source>
        <dbReference type="EMBL" id="MQL91180.1"/>
    </source>
</evidence>
<dbReference type="AlphaFoldDB" id="A0A843VBT8"/>
<dbReference type="GO" id="GO:0034982">
    <property type="term" value="P:mitochondrial protein processing"/>
    <property type="evidence" value="ECO:0007669"/>
    <property type="project" value="TreeGrafter"/>
</dbReference>
<dbReference type="Proteomes" id="UP000652761">
    <property type="component" value="Unassembled WGS sequence"/>
</dbReference>
<evidence type="ECO:0000256" key="2">
    <source>
        <dbReference type="ARBA" id="ARBA00022670"/>
    </source>
</evidence>
<keyword evidence="4" id="KW-0378">Hydrolase</keyword>
<dbReference type="InterPro" id="IPR019165">
    <property type="entry name" value="Peptidase_M76_ATP23"/>
</dbReference>